<evidence type="ECO:0000313" key="1">
    <source>
        <dbReference type="EMBL" id="WHF51262.1"/>
    </source>
</evidence>
<reference evidence="1 2" key="1">
    <citation type="submission" date="2023-05" db="EMBL/GenBank/DDBJ databases">
        <title>Genomic insight into Chryseobacterium sp. wdc7 isolated forest soil (Gotjawal).</title>
        <authorList>
            <person name="Park S.-J."/>
        </authorList>
    </citation>
    <scope>NUCLEOTIDE SEQUENCE [LARGE SCALE GENOMIC DNA]</scope>
    <source>
        <strain evidence="2">wdc7</strain>
    </source>
</reference>
<gene>
    <name evidence="1" type="ORF">QGN23_12605</name>
</gene>
<sequence>MNQKILEVLIPKLESKWFSIPIKPFISIKELAIQLERKSGIYQIKTNTPIEILSKYGEERKDKAHYNFQKKIKESLKLQSLIIPEDLENGYVVYTGHQAYLRQRCKEHFIGSQGTGCLNIFEFEELKNYKWWFEYLEVSNFPEVENSKLFRTYLEQLHRAHIGWPILCSQ</sequence>
<evidence type="ECO:0008006" key="3">
    <source>
        <dbReference type="Google" id="ProtNLM"/>
    </source>
</evidence>
<dbReference type="Proteomes" id="UP001241656">
    <property type="component" value="Chromosome"/>
</dbReference>
<evidence type="ECO:0000313" key="2">
    <source>
        <dbReference type="Proteomes" id="UP001241656"/>
    </source>
</evidence>
<dbReference type="RefSeq" id="WP_282904617.1">
    <property type="nucleotide sequence ID" value="NZ_CP124855.1"/>
</dbReference>
<accession>A0ABY8RDY9</accession>
<dbReference type="EMBL" id="CP124855">
    <property type="protein sequence ID" value="WHF51262.1"/>
    <property type="molecule type" value="Genomic_DNA"/>
</dbReference>
<name>A0ABY8RDY9_9FLAO</name>
<protein>
    <recommendedName>
        <fullName evidence="3">GIY-YIG domain-containing protein</fullName>
    </recommendedName>
</protein>
<keyword evidence="2" id="KW-1185">Reference proteome</keyword>
<proteinExistence type="predicted"/>
<organism evidence="1 2">
    <name type="scientific">Chryseobacterium gotjawalense</name>
    <dbReference type="NCBI Taxonomy" id="3042315"/>
    <lineage>
        <taxon>Bacteria</taxon>
        <taxon>Pseudomonadati</taxon>
        <taxon>Bacteroidota</taxon>
        <taxon>Flavobacteriia</taxon>
        <taxon>Flavobacteriales</taxon>
        <taxon>Weeksellaceae</taxon>
        <taxon>Chryseobacterium group</taxon>
        <taxon>Chryseobacterium</taxon>
    </lineage>
</organism>